<name>A0A6J6H2D6_9ZZZZ</name>
<proteinExistence type="predicted"/>
<dbReference type="AlphaFoldDB" id="A0A6J6H2D6"/>
<accession>A0A6J6H2D6</accession>
<gene>
    <name evidence="1" type="ORF">UFOPK1493_04445</name>
</gene>
<reference evidence="1" key="1">
    <citation type="submission" date="2020-05" db="EMBL/GenBank/DDBJ databases">
        <authorList>
            <person name="Chiriac C."/>
            <person name="Salcher M."/>
            <person name="Ghai R."/>
            <person name="Kavagutti S V."/>
        </authorList>
    </citation>
    <scope>NUCLEOTIDE SEQUENCE</scope>
</reference>
<sequence length="76" mass="8875">MGALEEGAFDAASVRLVEAQNRTKLIERLQVDEYRTATRLRVLMPWIVSGACHVLRTRVHREIMHAHSTFFRSPRW</sequence>
<dbReference type="EMBL" id="CAEZSR010000354">
    <property type="protein sequence ID" value="CAB4602848.1"/>
    <property type="molecule type" value="Genomic_DNA"/>
</dbReference>
<organism evidence="1">
    <name type="scientific">freshwater metagenome</name>
    <dbReference type="NCBI Taxonomy" id="449393"/>
    <lineage>
        <taxon>unclassified sequences</taxon>
        <taxon>metagenomes</taxon>
        <taxon>ecological metagenomes</taxon>
    </lineage>
</organism>
<protein>
    <submittedName>
        <fullName evidence="1">Unannotated protein</fullName>
    </submittedName>
</protein>
<evidence type="ECO:0000313" key="1">
    <source>
        <dbReference type="EMBL" id="CAB4602848.1"/>
    </source>
</evidence>